<dbReference type="HOGENOM" id="CLU_1785030_0_0_0"/>
<protein>
    <recommendedName>
        <fullName evidence="2">Outer membrane protein beta-barrel domain-containing protein</fullName>
    </recommendedName>
</protein>
<keyword evidence="1" id="KW-0732">Signal</keyword>
<dbReference type="Proteomes" id="UP000000529">
    <property type="component" value="Chromosome"/>
</dbReference>
<evidence type="ECO:0000313" key="4">
    <source>
        <dbReference type="Proteomes" id="UP000000529"/>
    </source>
</evidence>
<evidence type="ECO:0000259" key="2">
    <source>
        <dbReference type="Pfam" id="PF13505"/>
    </source>
</evidence>
<organism evidence="3 4">
    <name type="scientific">Protochlamydia amoebophila (strain UWE25)</name>
    <dbReference type="NCBI Taxonomy" id="264201"/>
    <lineage>
        <taxon>Bacteria</taxon>
        <taxon>Pseudomonadati</taxon>
        <taxon>Chlamydiota</taxon>
        <taxon>Chlamydiia</taxon>
        <taxon>Parachlamydiales</taxon>
        <taxon>Parachlamydiaceae</taxon>
        <taxon>Candidatus Protochlamydia</taxon>
    </lineage>
</organism>
<dbReference type="RefSeq" id="WP_011175902.1">
    <property type="nucleotide sequence ID" value="NC_005861.2"/>
</dbReference>
<evidence type="ECO:0000313" key="3">
    <source>
        <dbReference type="EMBL" id="CAF24077.1"/>
    </source>
</evidence>
<dbReference type="EMBL" id="BX908798">
    <property type="protein sequence ID" value="CAF24077.1"/>
    <property type="molecule type" value="Genomic_DNA"/>
</dbReference>
<dbReference type="Gene3D" id="2.40.160.20">
    <property type="match status" value="1"/>
</dbReference>
<evidence type="ECO:0000256" key="1">
    <source>
        <dbReference type="ARBA" id="ARBA00022729"/>
    </source>
</evidence>
<dbReference type="eggNOG" id="COG3637">
    <property type="taxonomic scope" value="Bacteria"/>
</dbReference>
<keyword evidence="4" id="KW-1185">Reference proteome</keyword>
<dbReference type="Pfam" id="PF13505">
    <property type="entry name" value="OMP_b-brl"/>
    <property type="match status" value="1"/>
</dbReference>
<dbReference type="InterPro" id="IPR027385">
    <property type="entry name" value="Beta-barrel_OMP"/>
</dbReference>
<dbReference type="GO" id="GO:0015288">
    <property type="term" value="F:porin activity"/>
    <property type="evidence" value="ECO:0007669"/>
    <property type="project" value="InterPro"/>
</dbReference>
<dbReference type="SUPFAM" id="SSF56925">
    <property type="entry name" value="OMPA-like"/>
    <property type="match status" value="1"/>
</dbReference>
<accession>Q6MBH2</accession>
<dbReference type="STRING" id="264201.pc1353"/>
<dbReference type="OrthoDB" id="21816at2"/>
<name>Q6MBH2_PARUW</name>
<dbReference type="GO" id="GO:0009279">
    <property type="term" value="C:cell outer membrane"/>
    <property type="evidence" value="ECO:0007669"/>
    <property type="project" value="UniProtKB-ARBA"/>
</dbReference>
<dbReference type="KEGG" id="pcu:PC_RS06505"/>
<dbReference type="AlphaFoldDB" id="Q6MBH2"/>
<gene>
    <name evidence="3" type="ORF">PC_RS06505</name>
</gene>
<feature type="domain" description="Outer membrane protein beta-barrel" evidence="2">
    <location>
        <begin position="5"/>
        <end position="126"/>
    </location>
</feature>
<sequence length="145" mass="17271">MEYYVGAAIGYKLSDFRFELDSSFQSFLEKKTNHTYVVRGGKRFKEIISLITNVYYDFDVDFPLKPYIGRGLGYYQSRGHTQWQRLDMFLSSRLRFKNKGLVWQAIAGLKYSLCRNTELGIEYRLLQQERYPVLQRIGLTLTRYF</sequence>
<proteinExistence type="predicted"/>
<reference evidence="3 4" key="1">
    <citation type="journal article" date="2004" name="Science">
        <title>Illuminating the evolutionary history of chlamydiae.</title>
        <authorList>
            <person name="Horn M."/>
            <person name="Collingro A."/>
            <person name="Schmitz-Esser S."/>
            <person name="Beier C.L."/>
            <person name="Purkhold U."/>
            <person name="Fartmann B."/>
            <person name="Brandt P."/>
            <person name="Nyakatura G.J."/>
            <person name="Droege M."/>
            <person name="Frishman D."/>
            <person name="Rattei T."/>
            <person name="Mewes H."/>
            <person name="Wagner M."/>
        </authorList>
    </citation>
    <scope>NUCLEOTIDE SEQUENCE [LARGE SCALE GENOMIC DNA]</scope>
    <source>
        <strain evidence="3 4">UWE25</strain>
    </source>
</reference>
<dbReference type="InterPro" id="IPR011250">
    <property type="entry name" value="OMP/PagP_B-barrel"/>
</dbReference>